<name>A0ABW6IHV0_9CYAN</name>
<evidence type="ECO:0000256" key="1">
    <source>
        <dbReference type="SAM" id="MobiDB-lite"/>
    </source>
</evidence>
<dbReference type="EC" id="3.1.3.16" evidence="3"/>
<dbReference type="GO" id="GO:0004722">
    <property type="term" value="F:protein serine/threonine phosphatase activity"/>
    <property type="evidence" value="ECO:0007669"/>
    <property type="project" value="UniProtKB-EC"/>
</dbReference>
<dbReference type="SUPFAM" id="SSF81606">
    <property type="entry name" value="PP2C-like"/>
    <property type="match status" value="1"/>
</dbReference>
<protein>
    <submittedName>
        <fullName evidence="3">PP2C family serine/threonine-protein phosphatase</fullName>
        <ecNumber evidence="3">3.1.3.16</ecNumber>
    </submittedName>
</protein>
<dbReference type="SMART" id="SM00331">
    <property type="entry name" value="PP2C_SIG"/>
    <property type="match status" value="1"/>
</dbReference>
<dbReference type="CDD" id="cd00143">
    <property type="entry name" value="PP2Cc"/>
    <property type="match status" value="1"/>
</dbReference>
<dbReference type="InterPro" id="IPR015655">
    <property type="entry name" value="PP2C"/>
</dbReference>
<feature type="domain" description="PPM-type phosphatase" evidence="2">
    <location>
        <begin position="262"/>
        <end position="528"/>
    </location>
</feature>
<keyword evidence="3" id="KW-0378">Hydrolase</keyword>
<comment type="caution">
    <text evidence="3">The sequence shown here is derived from an EMBL/GenBank/DDBJ whole genome shotgun (WGS) entry which is preliminary data.</text>
</comment>
<reference evidence="3 4" key="1">
    <citation type="submission" date="2024-10" db="EMBL/GenBank/DDBJ databases">
        <authorList>
            <person name="Ratan Roy A."/>
            <person name="Morales Sandoval P.H."/>
            <person name="De Los Santos Villalobos S."/>
            <person name="Chakraborty S."/>
            <person name="Mukherjee J."/>
        </authorList>
    </citation>
    <scope>NUCLEOTIDE SEQUENCE [LARGE SCALE GENOMIC DNA]</scope>
    <source>
        <strain evidence="3 4">S1</strain>
    </source>
</reference>
<dbReference type="Gene3D" id="3.60.40.10">
    <property type="entry name" value="PPM-type phosphatase domain"/>
    <property type="match status" value="1"/>
</dbReference>
<keyword evidence="4" id="KW-1185">Reference proteome</keyword>
<dbReference type="Pfam" id="PF13672">
    <property type="entry name" value="PP2C_2"/>
    <property type="match status" value="1"/>
</dbReference>
<dbReference type="InterPro" id="IPR036457">
    <property type="entry name" value="PPM-type-like_dom_sf"/>
</dbReference>
<dbReference type="InterPro" id="IPR001932">
    <property type="entry name" value="PPM-type_phosphatase-like_dom"/>
</dbReference>
<feature type="compositionally biased region" description="Low complexity" evidence="1">
    <location>
        <begin position="562"/>
        <end position="573"/>
    </location>
</feature>
<accession>A0ABW6IHV0</accession>
<feature type="compositionally biased region" description="Polar residues" evidence="1">
    <location>
        <begin position="536"/>
        <end position="547"/>
    </location>
</feature>
<evidence type="ECO:0000259" key="2">
    <source>
        <dbReference type="PROSITE" id="PS51746"/>
    </source>
</evidence>
<proteinExistence type="predicted"/>
<dbReference type="PANTHER" id="PTHR13832">
    <property type="entry name" value="PROTEIN PHOSPHATASE 2C"/>
    <property type="match status" value="1"/>
</dbReference>
<feature type="region of interest" description="Disordered" evidence="1">
    <location>
        <begin position="536"/>
        <end position="577"/>
    </location>
</feature>
<dbReference type="PROSITE" id="PS51746">
    <property type="entry name" value="PPM_2"/>
    <property type="match status" value="1"/>
</dbReference>
<dbReference type="PANTHER" id="PTHR13832:SF827">
    <property type="entry name" value="PROTEIN PHOSPHATASE 1L"/>
    <property type="match status" value="1"/>
</dbReference>
<sequence>MIYCPNHSCQAANPEANQFCQVCRTPLPHRYLWAVGAGVPSLAVGNLLGDRYQHQQSQIFLDTQPAFPPTAEGQLPAWVIPYLHLSIYPRHMPRPYSLQPVALEDGSVHSVLLLEEAAIASYAQKPDHAPQLLPALVEAWTTATALVQLDWLFQIAQLWQPFHAERVLQTLMMPALLRVEGASLRILELQPDTETQSSAAALVGLGDVWQPFADQAQSAIAPFLNQLCQQLKQGVFHSPEQLVDCLNQAIQQSSQRQQLTFDWATYTDQGPTRQRNEDACYPASGTVSQQTVTSLAAGRQPPHKLVVVCDGIGGHQGGDVASKLAIATVEKALTSFLAQATVETPAAIALEIEKAICQANDEIARRNDSEGRQAQERMGTTIVLALIYGNDLYLAHVGDSRAYHVSPLSCRQLTLDDDVAAREARLGYSLYRQALYQPGTGSLVQALGMTSSKSLYPTVQRWVLDEDAVFLLCSDGLSDNDQVETFWATELLPVLVGQRQVAAAGQRLVELANTRNGHDNVTVGLIRVRVAQQPSTAVEPTLATPQPLSDRLGTETTAPLNSPSSTATALSAPVQSAAPRSRQSMGCLVGSLLALSAIAGTLVLLLGPALRRPTVSGETTAFENADFAAVATGLSRWPPSLNSAPAVDLSVGRFVQISQGRSASPAEAALILQNEPGNSVNASLPASANPASIEGIIPAGGIFQVVGTQVAADQTEWVRLRVCSIPSGATLGDRPSESGSLPGQLPPPAPAELLNLLQPGQEGWIQVSAIASGVQPLSNLGVSQRGVCIN</sequence>
<evidence type="ECO:0000313" key="3">
    <source>
        <dbReference type="EMBL" id="MFE4107798.1"/>
    </source>
</evidence>
<dbReference type="EMBL" id="JBHZOL010000093">
    <property type="protein sequence ID" value="MFE4107798.1"/>
    <property type="molecule type" value="Genomic_DNA"/>
</dbReference>
<dbReference type="Proteomes" id="UP001600165">
    <property type="component" value="Unassembled WGS sequence"/>
</dbReference>
<evidence type="ECO:0000313" key="4">
    <source>
        <dbReference type="Proteomes" id="UP001600165"/>
    </source>
</evidence>
<dbReference type="SMART" id="SM00332">
    <property type="entry name" value="PP2Cc"/>
    <property type="match status" value="1"/>
</dbReference>
<dbReference type="RefSeq" id="WP_377966859.1">
    <property type="nucleotide sequence ID" value="NZ_JBHZOL010000093.1"/>
</dbReference>
<organism evidence="3 4">
    <name type="scientific">Almyronema epifaneia S1</name>
    <dbReference type="NCBI Taxonomy" id="2991925"/>
    <lineage>
        <taxon>Bacteria</taxon>
        <taxon>Bacillati</taxon>
        <taxon>Cyanobacteriota</taxon>
        <taxon>Cyanophyceae</taxon>
        <taxon>Nodosilineales</taxon>
        <taxon>Nodosilineaceae</taxon>
        <taxon>Almyronema</taxon>
        <taxon>Almyronema epifaneia</taxon>
    </lineage>
</organism>
<gene>
    <name evidence="3" type="ORF">ACFVKH_16035</name>
</gene>